<evidence type="ECO:0000313" key="1">
    <source>
        <dbReference type="Proteomes" id="UP000887576"/>
    </source>
</evidence>
<reference evidence="2" key="1">
    <citation type="submission" date="2022-11" db="UniProtKB">
        <authorList>
            <consortium name="WormBaseParasite"/>
        </authorList>
    </citation>
    <scope>IDENTIFICATION</scope>
</reference>
<protein>
    <submittedName>
        <fullName evidence="2">Dynamin GTPase</fullName>
    </submittedName>
</protein>
<dbReference type="WBParaSite" id="JU765_v2.g938.t1">
    <property type="protein sequence ID" value="JU765_v2.g938.t1"/>
    <property type="gene ID" value="JU765_v2.g938"/>
</dbReference>
<accession>A0AC34RQX8</accession>
<sequence length="745" mass="83187">MESLIPTIDKLQDVITTVNEKEIELPQIVVIGSQSAGKSSVIEGIVKRDFLPRGIGIVTRCPLVLHLHRLKEDKSSTTEIESLDAVKNKSTNEKNGTATTNNNVGTPKANVSKTTCNKTQQIFPKGTTVEITSNGLTLKKNVTAAENAINNGNISKKSGTTIESTTINGNTPKKDASAVVETTDKKNETNPSDNNELTEYATFNHKPDKKYTDFEQVRNEIENQTRILAGNEKGISKEKIILNIYSPHVVNLSLIDLPGITKVPVEGQPKDIEKQVEDLIEEFISNDNAIILAVTPANADLANSDALKFAKKFDEDGIRTVCVLTKVDNMDQGTDAKKVLDGGVLNVKLGIIGVKNRSQESIDKNMTIRECLTKEEEFFSMHYPKHANKCGIKYLSTKLHHLLINNIQKVLPELKERIDKLKAGCDDFLNDCGEEITNPTKTVIKIADDFSEKYCSMIKGNSEELKTDTLIGGARIADIFHNKYSKSLDDIDPLAKFTPAAIMNAVQNGPRPPNLRLGFEIIVKKPIEEIKKPSLECVDDVHKELENMLVLCLNESHKQRFPLLFDRIRNTTILLINTKIAEVKKMVEAIIDMQCAYINTKHPMYVTKLEVGQANTSHPMPSTNLNADGTNNGQVPNVMTNKRIYPSGNEQDIENIQKEIRAYFDVVRISVQDMVPKAVMHYLVNVVRDSVRTELVDTLVNACDLNELIVDTPSLIQQRENTKKRLEELKKAQEIINEINHHREN</sequence>
<proteinExistence type="predicted"/>
<dbReference type="Proteomes" id="UP000887576">
    <property type="component" value="Unplaced"/>
</dbReference>
<organism evidence="1 2">
    <name type="scientific">Panagrolaimus sp. JU765</name>
    <dbReference type="NCBI Taxonomy" id="591449"/>
    <lineage>
        <taxon>Eukaryota</taxon>
        <taxon>Metazoa</taxon>
        <taxon>Ecdysozoa</taxon>
        <taxon>Nematoda</taxon>
        <taxon>Chromadorea</taxon>
        <taxon>Rhabditida</taxon>
        <taxon>Tylenchina</taxon>
        <taxon>Panagrolaimomorpha</taxon>
        <taxon>Panagrolaimoidea</taxon>
        <taxon>Panagrolaimidae</taxon>
        <taxon>Panagrolaimus</taxon>
    </lineage>
</organism>
<name>A0AC34RQX8_9BILA</name>
<evidence type="ECO:0000313" key="2">
    <source>
        <dbReference type="WBParaSite" id="JU765_v2.g938.t1"/>
    </source>
</evidence>